<dbReference type="Gene3D" id="2.40.10.310">
    <property type="match status" value="1"/>
</dbReference>
<accession>A0A7J4JHY8</accession>
<dbReference type="EMBL" id="DUGH01000145">
    <property type="protein sequence ID" value="HIH16934.1"/>
    <property type="molecule type" value="Genomic_DNA"/>
</dbReference>
<protein>
    <submittedName>
        <fullName evidence="2">30S ribosomal protein S8e</fullName>
    </submittedName>
</protein>
<reference evidence="4" key="1">
    <citation type="journal article" date="2020" name="bioRxiv">
        <title>A rank-normalized archaeal taxonomy based on genome phylogeny resolves widespread incomplete and uneven classifications.</title>
        <authorList>
            <person name="Rinke C."/>
            <person name="Chuvochina M."/>
            <person name="Mussig A.J."/>
            <person name="Chaumeil P.-A."/>
            <person name="Waite D.W."/>
            <person name="Whitman W.B."/>
            <person name="Parks D.H."/>
            <person name="Hugenholtz P."/>
        </authorList>
    </citation>
    <scope>NUCLEOTIDE SEQUENCE [LARGE SCALE GENOMIC DNA]</scope>
</reference>
<evidence type="ECO:0000256" key="1">
    <source>
        <dbReference type="SAM" id="MobiDB-lite"/>
    </source>
</evidence>
<gene>
    <name evidence="2" type="ORF">HA252_06025</name>
    <name evidence="3" type="ORF">J4203_05900</name>
</gene>
<feature type="compositionally biased region" description="Low complexity" evidence="1">
    <location>
        <begin position="140"/>
        <end position="153"/>
    </location>
</feature>
<evidence type="ECO:0000313" key="2">
    <source>
        <dbReference type="EMBL" id="HIH16934.1"/>
    </source>
</evidence>
<keyword evidence="2" id="KW-0687">Ribonucleoprotein</keyword>
<dbReference type="EMBL" id="JAGVWE010000005">
    <property type="protein sequence ID" value="MBS3063378.1"/>
    <property type="molecule type" value="Genomic_DNA"/>
</dbReference>
<dbReference type="Proteomes" id="UP000678237">
    <property type="component" value="Unassembled WGS sequence"/>
</dbReference>
<dbReference type="Pfam" id="PF01201">
    <property type="entry name" value="Ribosomal_S8e"/>
    <property type="match status" value="1"/>
</dbReference>
<feature type="compositionally biased region" description="Basic residues" evidence="1">
    <location>
        <begin position="154"/>
        <end position="164"/>
    </location>
</feature>
<keyword evidence="2" id="KW-0689">Ribosomal protein</keyword>
<dbReference type="AlphaFoldDB" id="A0A7J4JHY8"/>
<sequence length="164" mass="17359">MTQWHMKSNKLASGGINYAKNRCDKKLAWKGGDFAATTIAQEPETLVVQARGLVVKHKARKAREAAVTDQKTGKTVKGVIVTVSGNEANRHFARQNIMTKGAIISVKLGDKTVKARVTSRPGQVGVVQAVLAPEAEKAAEAAAATKQAKASASKAKKAKKAEKA</sequence>
<evidence type="ECO:0000313" key="3">
    <source>
        <dbReference type="EMBL" id="MBS3063378.1"/>
    </source>
</evidence>
<name>A0A7J4JHY8_9ARCH</name>
<organism evidence="2 4">
    <name type="scientific">Candidatus Iainarchaeum sp</name>
    <dbReference type="NCBI Taxonomy" id="3101447"/>
    <lineage>
        <taxon>Archaea</taxon>
        <taxon>Candidatus Iainarchaeota</taxon>
        <taxon>Candidatus Iainarchaeia</taxon>
        <taxon>Candidatus Iainarchaeales</taxon>
        <taxon>Candidatus Iainarchaeaceae</taxon>
        <taxon>Candidatus Iainarchaeum</taxon>
    </lineage>
</organism>
<proteinExistence type="predicted"/>
<dbReference type="InterPro" id="IPR022309">
    <property type="entry name" value="Ribosomal_Se8/biogenesis_NSA2"/>
</dbReference>
<feature type="region of interest" description="Disordered" evidence="1">
    <location>
        <begin position="140"/>
        <end position="164"/>
    </location>
</feature>
<reference evidence="3" key="2">
    <citation type="submission" date="2021-03" db="EMBL/GenBank/DDBJ databases">
        <authorList>
            <person name="Jaffe A."/>
        </authorList>
    </citation>
    <scope>NUCLEOTIDE SEQUENCE</scope>
    <source>
        <strain evidence="3">RIFCSPLOWO2_01_FULL_58_19</strain>
    </source>
</reference>
<comment type="caution">
    <text evidence="2">The sequence shown here is derived from an EMBL/GenBank/DDBJ whole genome shotgun (WGS) entry which is preliminary data.</text>
</comment>
<dbReference type="Proteomes" id="UP000564964">
    <property type="component" value="Unassembled WGS sequence"/>
</dbReference>
<dbReference type="GO" id="GO:0005840">
    <property type="term" value="C:ribosome"/>
    <property type="evidence" value="ECO:0007669"/>
    <property type="project" value="UniProtKB-KW"/>
</dbReference>
<reference evidence="3" key="3">
    <citation type="submission" date="2021-05" db="EMBL/GenBank/DDBJ databases">
        <title>Protein family content uncovers lineage relationships and bacterial pathway maintenance mechanisms in DPANN archaea.</title>
        <authorList>
            <person name="Castelle C.J."/>
            <person name="Meheust R."/>
            <person name="Jaffe A.L."/>
            <person name="Seitz K."/>
            <person name="Gong X."/>
            <person name="Baker B.J."/>
            <person name="Banfield J.F."/>
        </authorList>
    </citation>
    <scope>NUCLEOTIDE SEQUENCE</scope>
    <source>
        <strain evidence="3">RIFCSPLOWO2_01_FULL_58_19</strain>
    </source>
</reference>
<evidence type="ECO:0000313" key="4">
    <source>
        <dbReference type="Proteomes" id="UP000564964"/>
    </source>
</evidence>